<evidence type="ECO:0000313" key="4">
    <source>
        <dbReference type="Proteomes" id="UP000053573"/>
    </source>
</evidence>
<dbReference type="AlphaFoldDB" id="A0A0H1BG10"/>
<dbReference type="Pfam" id="PF23681">
    <property type="entry name" value="CTT_SPB4"/>
    <property type="match status" value="1"/>
</dbReference>
<dbReference type="OrthoDB" id="7396459at2759"/>
<dbReference type="EMBL" id="LDEV01002047">
    <property type="protein sequence ID" value="KLJ10424.1"/>
    <property type="molecule type" value="Genomic_DNA"/>
</dbReference>
<proteinExistence type="predicted"/>
<organism evidence="3 4">
    <name type="scientific">Blastomyces silverae</name>
    <dbReference type="NCBI Taxonomy" id="2060906"/>
    <lineage>
        <taxon>Eukaryota</taxon>
        <taxon>Fungi</taxon>
        <taxon>Dikarya</taxon>
        <taxon>Ascomycota</taxon>
        <taxon>Pezizomycotina</taxon>
        <taxon>Eurotiomycetes</taxon>
        <taxon>Eurotiomycetidae</taxon>
        <taxon>Onygenales</taxon>
        <taxon>Ajellomycetaceae</taxon>
        <taxon>Blastomyces</taxon>
    </lineage>
</organism>
<gene>
    <name evidence="3" type="ORF">EMPG_14197</name>
</gene>
<dbReference type="InterPro" id="IPR056330">
    <property type="entry name" value="CTT_SPB4"/>
</dbReference>
<accession>A0A0H1BG10</accession>
<feature type="region of interest" description="Disordered" evidence="1">
    <location>
        <begin position="1"/>
        <end position="139"/>
    </location>
</feature>
<sequence>MPELKTFTGDRSLGVSGVDWDNYAYKDKQREKHRREEMGGRRSGGDIDHDNAASINGEKGPLKRPAVSESIPWSQNLEKKSEKERRRERKKAKREHEQWEKMTEEEREKIRETERMVSALRKSAKEQAQTEAQEFEGFD</sequence>
<feature type="domain" description="ATP-dependent rRNA helicase SPB4-like C-terminal tail" evidence="2">
    <location>
        <begin position="25"/>
        <end position="137"/>
    </location>
</feature>
<feature type="compositionally biased region" description="Basic and acidic residues" evidence="1">
    <location>
        <begin position="24"/>
        <end position="51"/>
    </location>
</feature>
<name>A0A0H1BG10_9EURO</name>
<feature type="compositionally biased region" description="Basic and acidic residues" evidence="1">
    <location>
        <begin position="94"/>
        <end position="115"/>
    </location>
</feature>
<comment type="caution">
    <text evidence="3">The sequence shown here is derived from an EMBL/GenBank/DDBJ whole genome shotgun (WGS) entry which is preliminary data.</text>
</comment>
<evidence type="ECO:0000256" key="1">
    <source>
        <dbReference type="SAM" id="MobiDB-lite"/>
    </source>
</evidence>
<evidence type="ECO:0000313" key="3">
    <source>
        <dbReference type="EMBL" id="KLJ10424.1"/>
    </source>
</evidence>
<evidence type="ECO:0000259" key="2">
    <source>
        <dbReference type="Pfam" id="PF23681"/>
    </source>
</evidence>
<dbReference type="Proteomes" id="UP000053573">
    <property type="component" value="Unassembled WGS sequence"/>
</dbReference>
<protein>
    <recommendedName>
        <fullName evidence="2">ATP-dependent rRNA helicase SPB4-like C-terminal tail domain-containing protein</fullName>
    </recommendedName>
</protein>
<reference evidence="4" key="1">
    <citation type="journal article" date="2015" name="PLoS Genet.">
        <title>The dynamic genome and transcriptome of the human fungal pathogen Blastomyces and close relative Emmonsia.</title>
        <authorList>
            <person name="Munoz J.F."/>
            <person name="Gauthier G.M."/>
            <person name="Desjardins C.A."/>
            <person name="Gallo J.E."/>
            <person name="Holder J."/>
            <person name="Sullivan T.D."/>
            <person name="Marty A.J."/>
            <person name="Carmen J.C."/>
            <person name="Chen Z."/>
            <person name="Ding L."/>
            <person name="Gujja S."/>
            <person name="Magrini V."/>
            <person name="Misas E."/>
            <person name="Mitreva M."/>
            <person name="Priest M."/>
            <person name="Saif S."/>
            <person name="Whiston E.A."/>
            <person name="Young S."/>
            <person name="Zeng Q."/>
            <person name="Goldman W.E."/>
            <person name="Mardis E.R."/>
            <person name="Taylor J.W."/>
            <person name="McEwen J.G."/>
            <person name="Clay O.K."/>
            <person name="Klein B.S."/>
            <person name="Cuomo C.A."/>
        </authorList>
    </citation>
    <scope>NUCLEOTIDE SEQUENCE [LARGE SCALE GENOMIC DNA]</scope>
    <source>
        <strain evidence="4">UAMH 139</strain>
    </source>
</reference>
<dbReference type="STRING" id="2060906.A0A0H1BG10"/>
<keyword evidence="4" id="KW-1185">Reference proteome</keyword>